<dbReference type="InterPro" id="IPR050204">
    <property type="entry name" value="AraC_XylS_family_regulators"/>
</dbReference>
<dbReference type="SUPFAM" id="SSF46689">
    <property type="entry name" value="Homeodomain-like"/>
    <property type="match status" value="2"/>
</dbReference>
<evidence type="ECO:0000256" key="4">
    <source>
        <dbReference type="ARBA" id="ARBA00023163"/>
    </source>
</evidence>
<keyword evidence="7" id="KW-1185">Reference proteome</keyword>
<protein>
    <submittedName>
        <fullName evidence="6">AraC family transcriptional regulator</fullName>
    </submittedName>
</protein>
<dbReference type="SMART" id="SM00342">
    <property type="entry name" value="HTH_ARAC"/>
    <property type="match status" value="1"/>
</dbReference>
<proteinExistence type="predicted"/>
<dbReference type="EMBL" id="BAAARV010000046">
    <property type="protein sequence ID" value="GAA2359429.1"/>
    <property type="molecule type" value="Genomic_DNA"/>
</dbReference>
<keyword evidence="2" id="KW-0238">DNA-binding</keyword>
<evidence type="ECO:0000313" key="7">
    <source>
        <dbReference type="Proteomes" id="UP001501444"/>
    </source>
</evidence>
<dbReference type="InterPro" id="IPR003313">
    <property type="entry name" value="AraC-bd"/>
</dbReference>
<evidence type="ECO:0000256" key="2">
    <source>
        <dbReference type="ARBA" id="ARBA00023125"/>
    </source>
</evidence>
<dbReference type="InterPro" id="IPR018062">
    <property type="entry name" value="HTH_AraC-typ_CS"/>
</dbReference>
<dbReference type="PROSITE" id="PS00041">
    <property type="entry name" value="HTH_ARAC_FAMILY_1"/>
    <property type="match status" value="1"/>
</dbReference>
<feature type="domain" description="HTH araC/xylS-type" evidence="5">
    <location>
        <begin position="159"/>
        <end position="256"/>
    </location>
</feature>
<reference evidence="6 7" key="1">
    <citation type="journal article" date="2019" name="Int. J. Syst. Evol. Microbiol.">
        <title>The Global Catalogue of Microorganisms (GCM) 10K type strain sequencing project: providing services to taxonomists for standard genome sequencing and annotation.</title>
        <authorList>
            <consortium name="The Broad Institute Genomics Platform"/>
            <consortium name="The Broad Institute Genome Sequencing Center for Infectious Disease"/>
            <person name="Wu L."/>
            <person name="Ma J."/>
        </authorList>
    </citation>
    <scope>NUCLEOTIDE SEQUENCE [LARGE SCALE GENOMIC DNA]</scope>
    <source>
        <strain evidence="6 7">JCM 3272</strain>
    </source>
</reference>
<organism evidence="6 7">
    <name type="scientific">Dactylosporangium salmoneum</name>
    <dbReference type="NCBI Taxonomy" id="53361"/>
    <lineage>
        <taxon>Bacteria</taxon>
        <taxon>Bacillati</taxon>
        <taxon>Actinomycetota</taxon>
        <taxon>Actinomycetes</taxon>
        <taxon>Micromonosporales</taxon>
        <taxon>Micromonosporaceae</taxon>
        <taxon>Dactylosporangium</taxon>
    </lineage>
</organism>
<dbReference type="Pfam" id="PF02311">
    <property type="entry name" value="AraC_binding"/>
    <property type="match status" value="1"/>
</dbReference>
<dbReference type="InterPro" id="IPR037923">
    <property type="entry name" value="HTH-like"/>
</dbReference>
<evidence type="ECO:0000259" key="5">
    <source>
        <dbReference type="PROSITE" id="PS01124"/>
    </source>
</evidence>
<name>A0ABN3GSK2_9ACTN</name>
<evidence type="ECO:0000256" key="3">
    <source>
        <dbReference type="ARBA" id="ARBA00023159"/>
    </source>
</evidence>
<dbReference type="InterPro" id="IPR009057">
    <property type="entry name" value="Homeodomain-like_sf"/>
</dbReference>
<keyword evidence="4" id="KW-0804">Transcription</keyword>
<sequence>MGSPGLDRAEVSLSRTVFQPHRHDSYALGITTGGVQTFGYRGARRVCLPGQLHLLHPDELHDGAPGVAGFTYRIVYLAPALVRDALAGGSLPFVAEPVQQPGGAARPIAAALARLLADIDEPIGQLLGVEAAVAIADGLAQLSERAVSRTVTVDVRTVRLVREYLTAHVSEPISAATLERLAGADRYTIVRQFKAAYGTTPDRYRLLRRLDAARAAIGRGQSLARAAVDVGFADQSHLTRQFKRAYGMTPGCWQRLTSVRGRPGL</sequence>
<evidence type="ECO:0000256" key="1">
    <source>
        <dbReference type="ARBA" id="ARBA00023015"/>
    </source>
</evidence>
<dbReference type="PROSITE" id="PS01124">
    <property type="entry name" value="HTH_ARAC_FAMILY_2"/>
    <property type="match status" value="1"/>
</dbReference>
<keyword evidence="3" id="KW-0010">Activator</keyword>
<gene>
    <name evidence="6" type="ORF">GCM10010170_053700</name>
</gene>
<dbReference type="PANTHER" id="PTHR46796:SF2">
    <property type="entry name" value="TRANSCRIPTIONAL REGULATORY PROTEIN"/>
    <property type="match status" value="1"/>
</dbReference>
<accession>A0ABN3GSK2</accession>
<dbReference type="Gene3D" id="1.10.10.60">
    <property type="entry name" value="Homeodomain-like"/>
    <property type="match status" value="1"/>
</dbReference>
<dbReference type="SUPFAM" id="SSF51215">
    <property type="entry name" value="Regulatory protein AraC"/>
    <property type="match status" value="1"/>
</dbReference>
<dbReference type="Pfam" id="PF12833">
    <property type="entry name" value="HTH_18"/>
    <property type="match status" value="1"/>
</dbReference>
<dbReference type="InterPro" id="IPR018060">
    <property type="entry name" value="HTH_AraC"/>
</dbReference>
<comment type="caution">
    <text evidence="6">The sequence shown here is derived from an EMBL/GenBank/DDBJ whole genome shotgun (WGS) entry which is preliminary data.</text>
</comment>
<keyword evidence="1" id="KW-0805">Transcription regulation</keyword>
<dbReference type="PANTHER" id="PTHR46796">
    <property type="entry name" value="HTH-TYPE TRANSCRIPTIONAL ACTIVATOR RHAS-RELATED"/>
    <property type="match status" value="1"/>
</dbReference>
<evidence type="ECO:0000313" key="6">
    <source>
        <dbReference type="EMBL" id="GAA2359429.1"/>
    </source>
</evidence>
<dbReference type="Proteomes" id="UP001501444">
    <property type="component" value="Unassembled WGS sequence"/>
</dbReference>